<dbReference type="GO" id="GO:1990573">
    <property type="term" value="P:potassium ion import across plasma membrane"/>
    <property type="evidence" value="ECO:0007669"/>
    <property type="project" value="TreeGrafter"/>
</dbReference>
<name>A0A922MK12_SPOEX</name>
<dbReference type="Pfam" id="PF03522">
    <property type="entry name" value="SLC12"/>
    <property type="match status" value="1"/>
</dbReference>
<proteinExistence type="predicted"/>
<feature type="domain" description="SLC12A transporter C-terminal" evidence="5">
    <location>
        <begin position="1"/>
        <end position="113"/>
    </location>
</feature>
<evidence type="ECO:0000259" key="5">
    <source>
        <dbReference type="Pfam" id="PF03522"/>
    </source>
</evidence>
<evidence type="ECO:0000256" key="1">
    <source>
        <dbReference type="ARBA" id="ARBA00004141"/>
    </source>
</evidence>
<dbReference type="PANTHER" id="PTHR11827">
    <property type="entry name" value="SOLUTE CARRIER FAMILY 12, CATION COTRANSPORTERS"/>
    <property type="match status" value="1"/>
</dbReference>
<evidence type="ECO:0000256" key="4">
    <source>
        <dbReference type="ARBA" id="ARBA00023136"/>
    </source>
</evidence>
<evidence type="ECO:0000256" key="2">
    <source>
        <dbReference type="ARBA" id="ARBA00022692"/>
    </source>
</evidence>
<keyword evidence="2" id="KW-0812">Transmembrane</keyword>
<dbReference type="Proteomes" id="UP000814243">
    <property type="component" value="Unassembled WGS sequence"/>
</dbReference>
<dbReference type="GO" id="GO:0008511">
    <property type="term" value="F:sodium:potassium:chloride symporter activity"/>
    <property type="evidence" value="ECO:0007669"/>
    <property type="project" value="TreeGrafter"/>
</dbReference>
<reference evidence="6" key="1">
    <citation type="journal article" date="2021" name="G3 (Bethesda)">
        <title>Genome and transcriptome analysis of the beet armyworm Spodoptera exigua reveals targets for pest control. .</title>
        <authorList>
            <person name="Simon S."/>
            <person name="Breeschoten T."/>
            <person name="Jansen H.J."/>
            <person name="Dirks R.P."/>
            <person name="Schranz M.E."/>
            <person name="Ros V.I.D."/>
        </authorList>
    </citation>
    <scope>NUCLEOTIDE SEQUENCE</scope>
    <source>
        <strain evidence="6">TB_SE_WUR_2020</strain>
    </source>
</reference>
<dbReference type="GO" id="GO:0055064">
    <property type="term" value="P:chloride ion homeostasis"/>
    <property type="evidence" value="ECO:0007669"/>
    <property type="project" value="TreeGrafter"/>
</dbReference>
<dbReference type="InterPro" id="IPR004842">
    <property type="entry name" value="SLC12A_fam"/>
</dbReference>
<dbReference type="PANTHER" id="PTHR11827:SF103">
    <property type="entry name" value="SODIUM CHLORIDE COTRANSPORTER 69, ISOFORM E"/>
    <property type="match status" value="1"/>
</dbReference>
<dbReference type="GO" id="GO:0055078">
    <property type="term" value="P:sodium ion homeostasis"/>
    <property type="evidence" value="ECO:0007669"/>
    <property type="project" value="TreeGrafter"/>
</dbReference>
<comment type="subcellular location">
    <subcellularLocation>
        <location evidence="1">Membrane</location>
        <topology evidence="1">Multi-pass membrane protein</topology>
    </subcellularLocation>
</comment>
<dbReference type="GO" id="GO:0055075">
    <property type="term" value="P:potassium ion homeostasis"/>
    <property type="evidence" value="ECO:0007669"/>
    <property type="project" value="TreeGrafter"/>
</dbReference>
<dbReference type="EMBL" id="JACEFF010000418">
    <property type="protein sequence ID" value="KAH9638063.1"/>
    <property type="molecule type" value="Genomic_DNA"/>
</dbReference>
<dbReference type="GO" id="GO:0006884">
    <property type="term" value="P:cell volume homeostasis"/>
    <property type="evidence" value="ECO:0007669"/>
    <property type="project" value="TreeGrafter"/>
</dbReference>
<comment type="caution">
    <text evidence="6">The sequence shown here is derived from an EMBL/GenBank/DDBJ whole genome shotgun (WGS) entry which is preliminary data.</text>
</comment>
<accession>A0A922MK12</accession>
<evidence type="ECO:0000313" key="7">
    <source>
        <dbReference type="Proteomes" id="UP000814243"/>
    </source>
</evidence>
<protein>
    <recommendedName>
        <fullName evidence="5">SLC12A transporter C-terminal domain-containing protein</fullName>
    </recommendedName>
</protein>
<keyword evidence="3" id="KW-1133">Transmembrane helix</keyword>
<dbReference type="AlphaFoldDB" id="A0A922MK12"/>
<keyword evidence="4" id="KW-0472">Membrane</keyword>
<evidence type="ECO:0000313" key="6">
    <source>
        <dbReference type="EMBL" id="KAH9638063.1"/>
    </source>
</evidence>
<dbReference type="GO" id="GO:0016020">
    <property type="term" value="C:membrane"/>
    <property type="evidence" value="ECO:0007669"/>
    <property type="project" value="UniProtKB-SubCell"/>
</dbReference>
<organism evidence="6 7">
    <name type="scientific">Spodoptera exigua</name>
    <name type="common">Beet armyworm</name>
    <name type="synonym">Noctua fulgens</name>
    <dbReference type="NCBI Taxonomy" id="7107"/>
    <lineage>
        <taxon>Eukaryota</taxon>
        <taxon>Metazoa</taxon>
        <taxon>Ecdysozoa</taxon>
        <taxon>Arthropoda</taxon>
        <taxon>Hexapoda</taxon>
        <taxon>Insecta</taxon>
        <taxon>Pterygota</taxon>
        <taxon>Neoptera</taxon>
        <taxon>Endopterygota</taxon>
        <taxon>Lepidoptera</taxon>
        <taxon>Glossata</taxon>
        <taxon>Ditrysia</taxon>
        <taxon>Noctuoidea</taxon>
        <taxon>Noctuidae</taxon>
        <taxon>Amphipyrinae</taxon>
        <taxon>Spodoptera</taxon>
    </lineage>
</organism>
<dbReference type="InterPro" id="IPR018491">
    <property type="entry name" value="SLC12_C"/>
</dbReference>
<gene>
    <name evidence="6" type="ORF">HF086_014924</name>
</gene>
<evidence type="ECO:0000256" key="3">
    <source>
        <dbReference type="ARBA" id="ARBA00022989"/>
    </source>
</evidence>
<sequence length="113" mass="12518">MISDITRRPKDSTLAYFDKLIAPFKCADDDTTGITEADLVAAQDRTWRHLRLRELIAAQSGGARLVCVTLPMPRRRAVVPPALYVAWLHALATAADRTLLVRGNHAAVLTFYS</sequence>